<name>A0A9Q3H6X2_9BASI</name>
<comment type="caution">
    <text evidence="2">The sequence shown here is derived from an EMBL/GenBank/DDBJ whole genome shotgun (WGS) entry which is preliminary data.</text>
</comment>
<evidence type="ECO:0000256" key="1">
    <source>
        <dbReference type="SAM" id="MobiDB-lite"/>
    </source>
</evidence>
<keyword evidence="3" id="KW-1185">Reference proteome</keyword>
<dbReference type="AlphaFoldDB" id="A0A9Q3H6X2"/>
<feature type="compositionally biased region" description="Polar residues" evidence="1">
    <location>
        <begin position="19"/>
        <end position="32"/>
    </location>
</feature>
<gene>
    <name evidence="2" type="ORF">O181_033167</name>
</gene>
<dbReference type="EMBL" id="AVOT02012073">
    <property type="protein sequence ID" value="MBW0493452.1"/>
    <property type="molecule type" value="Genomic_DNA"/>
</dbReference>
<dbReference type="Proteomes" id="UP000765509">
    <property type="component" value="Unassembled WGS sequence"/>
</dbReference>
<accession>A0A9Q3H6X2</accession>
<proteinExistence type="predicted"/>
<protein>
    <submittedName>
        <fullName evidence="2">Uncharacterized protein</fullName>
    </submittedName>
</protein>
<evidence type="ECO:0000313" key="2">
    <source>
        <dbReference type="EMBL" id="MBW0493452.1"/>
    </source>
</evidence>
<evidence type="ECO:0000313" key="3">
    <source>
        <dbReference type="Proteomes" id="UP000765509"/>
    </source>
</evidence>
<feature type="region of interest" description="Disordered" evidence="1">
    <location>
        <begin position="1"/>
        <end position="69"/>
    </location>
</feature>
<reference evidence="2" key="1">
    <citation type="submission" date="2021-03" db="EMBL/GenBank/DDBJ databases">
        <title>Draft genome sequence of rust myrtle Austropuccinia psidii MF-1, a brazilian biotype.</title>
        <authorList>
            <person name="Quecine M.C."/>
            <person name="Pachon D.M.R."/>
            <person name="Bonatelli M.L."/>
            <person name="Correr F.H."/>
            <person name="Franceschini L.M."/>
            <person name="Leite T.F."/>
            <person name="Margarido G.R.A."/>
            <person name="Almeida C.A."/>
            <person name="Ferrarezi J.A."/>
            <person name="Labate C.A."/>
        </authorList>
    </citation>
    <scope>NUCLEOTIDE SEQUENCE</scope>
    <source>
        <strain evidence="2">MF-1</strain>
    </source>
</reference>
<organism evidence="2 3">
    <name type="scientific">Austropuccinia psidii MF-1</name>
    <dbReference type="NCBI Taxonomy" id="1389203"/>
    <lineage>
        <taxon>Eukaryota</taxon>
        <taxon>Fungi</taxon>
        <taxon>Dikarya</taxon>
        <taxon>Basidiomycota</taxon>
        <taxon>Pucciniomycotina</taxon>
        <taxon>Pucciniomycetes</taxon>
        <taxon>Pucciniales</taxon>
        <taxon>Sphaerophragmiaceae</taxon>
        <taxon>Austropuccinia</taxon>
    </lineage>
</organism>
<sequence length="92" mass="10358">MDQKELEITPALEEEGPVASNSSRNVQRQAQRTSEEAERSQEPSSQGQRKRELAQTLPTRVQDPKIRTISSGKCCQYGQNSYVIHSQRAGKE</sequence>